<reference evidence="3 4" key="1">
    <citation type="journal article" date="2009" name="Appl. Environ. Microbiol.">
        <title>Roseophage RDJL Phi1, infecting the aerobic anoxygenic phototrophic bacterium Roseobacter denitrificans OCh114.</title>
        <authorList>
            <person name="Zhang Y."/>
            <person name="Jiao N."/>
        </authorList>
    </citation>
    <scope>NUCLEOTIDE SEQUENCE [LARGE SCALE GENOMIC DNA]</scope>
</reference>
<evidence type="ECO:0000256" key="2">
    <source>
        <dbReference type="SAM" id="MobiDB-lite"/>
    </source>
</evidence>
<dbReference type="RefSeq" id="YP_004421779.1">
    <property type="nucleotide sequence ID" value="NC_015466.1"/>
</dbReference>
<dbReference type="OrthoDB" id="29297at10239"/>
<accession>F4YXM2</accession>
<dbReference type="GeneID" id="10511748"/>
<keyword evidence="1" id="KW-0175">Coiled coil</keyword>
<protein>
    <submittedName>
        <fullName evidence="3">Uncharacterized protein</fullName>
    </submittedName>
</protein>
<dbReference type="Proteomes" id="UP000008742">
    <property type="component" value="Segment"/>
</dbReference>
<gene>
    <name evidence="3" type="ORF">RDJLphi1_gp11</name>
</gene>
<organism evidence="3 4">
    <name type="scientific">Roseobacter phage RDJL Phi 1</name>
    <dbReference type="NCBI Taxonomy" id="562742"/>
    <lineage>
        <taxon>Viruses</taxon>
        <taxon>Duplodnaviria</taxon>
        <taxon>Heunggongvirae</taxon>
        <taxon>Uroviricota</taxon>
        <taxon>Caudoviricetes</taxon>
        <taxon>Xiamenvirus</taxon>
        <taxon>Xiamenvirus RDJL1</taxon>
    </lineage>
</organism>
<feature type="coiled-coil region" evidence="1">
    <location>
        <begin position="30"/>
        <end position="57"/>
    </location>
</feature>
<reference evidence="3 4" key="2">
    <citation type="journal article" date="2011" name="Virol. J.">
        <title>Complete genome sequence of a marine roseophage provides evidence into the evolution of gene transfer agents in alphaproteobacteria.</title>
        <authorList>
            <person name="Huang S."/>
            <person name="Zhang Y."/>
            <person name="Chen F."/>
            <person name="Jiao N."/>
        </authorList>
    </citation>
    <scope>NUCLEOTIDE SEQUENCE [LARGE SCALE GENOMIC DNA]</scope>
</reference>
<proteinExistence type="predicted"/>
<keyword evidence="4" id="KW-1185">Reference proteome</keyword>
<dbReference type="KEGG" id="vg:10511748"/>
<feature type="region of interest" description="Disordered" evidence="2">
    <location>
        <begin position="91"/>
        <end position="122"/>
    </location>
</feature>
<evidence type="ECO:0000313" key="4">
    <source>
        <dbReference type="Proteomes" id="UP000008742"/>
    </source>
</evidence>
<name>F4YXM2_9CAUD</name>
<evidence type="ECO:0000313" key="3">
    <source>
        <dbReference type="EMBL" id="ADK73412.1"/>
    </source>
</evidence>
<evidence type="ECO:0000256" key="1">
    <source>
        <dbReference type="SAM" id="Coils"/>
    </source>
</evidence>
<dbReference type="EMBL" id="HM151342">
    <property type="protein sequence ID" value="ADK73412.1"/>
    <property type="molecule type" value="Genomic_DNA"/>
</dbReference>
<feature type="compositionally biased region" description="Acidic residues" evidence="2">
    <location>
        <begin position="92"/>
        <end position="116"/>
    </location>
</feature>
<sequence>MTYEEMIEKTNAQLVDYHNELAAQCGSNDLKAWKNAKTKLIERIEGLQAQIEDAAIDAEDDELTSVTVNSETFEQVDSPIEEPAGEPIPAEAIEDEDPEGDGSLEDALSDEDADEEEPKRTIKAASVDLLCHAAYYENRDEKSSDDNRVGEDHPKARSVGLAYDEIIARIQEEFPGCNTSVACLRWYSVKIRVEEHGYEGLKLPQRRPRAKPKTAG</sequence>